<gene>
    <name evidence="2" type="ORF">ISS99_05905</name>
</gene>
<dbReference type="SUPFAM" id="SSF101898">
    <property type="entry name" value="NHL repeat"/>
    <property type="match status" value="1"/>
</dbReference>
<reference evidence="2" key="1">
    <citation type="submission" date="2020-10" db="EMBL/GenBank/DDBJ databases">
        <title>Phylogeny of dyella-like bacteria.</title>
        <authorList>
            <person name="Fu J."/>
        </authorList>
    </citation>
    <scope>NUCLEOTIDE SEQUENCE</scope>
    <source>
        <strain evidence="2">DHON07</strain>
    </source>
</reference>
<comment type="caution">
    <text evidence="2">The sequence shown here is derived from an EMBL/GenBank/DDBJ whole genome shotgun (WGS) entry which is preliminary data.</text>
</comment>
<dbReference type="InterPro" id="IPR011042">
    <property type="entry name" value="6-blade_b-propeller_TolB-like"/>
</dbReference>
<accession>A0ABS2KDM8</accession>
<sequence>MSLSRTVAAWAATVLIFSANAIAGEPKGMLETIHRHVLLTSSVADNGDLNPYAVVIAPVAAGTIQAGDVLVDNFNNLSNLQGTGTTIIDYRPSTKKTTLFAKLPQKLPQCPGGVGLTTAMTMLKTGWVIVGSTPSTDGTTATKGDGCLIVLDPSGKMVAAWSGPTINDPWGDMAVVDNGSTATLFISMAGFGLPSPDVIDKATGFPVVLHKATVLRLNIQIPDGKPPVLIDQTVIGNGFSARADRDNFLLGPTGLALGSDNTLYVTDGLDNVITAIPNALSRTDSAGTGKVVTQGGLLSWPLAMVYTPAGHLLVCNGKDGQLVEVDPVAGKQIYSQWIDSDQAQSPPGNGDLFGIALMPDGQGFYYVEDDMNTLMRGGK</sequence>
<dbReference type="Gene3D" id="2.120.10.30">
    <property type="entry name" value="TolB, C-terminal domain"/>
    <property type="match status" value="1"/>
</dbReference>
<feature type="chain" id="PRO_5045913063" description="NHL repeat-containing protein" evidence="1">
    <location>
        <begin position="24"/>
        <end position="379"/>
    </location>
</feature>
<name>A0ABS2KDM8_9GAMM</name>
<dbReference type="Proteomes" id="UP001430193">
    <property type="component" value="Unassembled WGS sequence"/>
</dbReference>
<dbReference type="EMBL" id="JADIKF010000036">
    <property type="protein sequence ID" value="MBM7129049.1"/>
    <property type="molecule type" value="Genomic_DNA"/>
</dbReference>
<evidence type="ECO:0000256" key="1">
    <source>
        <dbReference type="SAM" id="SignalP"/>
    </source>
</evidence>
<organism evidence="2 3">
    <name type="scientific">Dyella mobilis</name>
    <dbReference type="NCBI Taxonomy" id="1849582"/>
    <lineage>
        <taxon>Bacteria</taxon>
        <taxon>Pseudomonadati</taxon>
        <taxon>Pseudomonadota</taxon>
        <taxon>Gammaproteobacteria</taxon>
        <taxon>Lysobacterales</taxon>
        <taxon>Rhodanobacteraceae</taxon>
        <taxon>Dyella</taxon>
    </lineage>
</organism>
<evidence type="ECO:0000313" key="2">
    <source>
        <dbReference type="EMBL" id="MBM7129049.1"/>
    </source>
</evidence>
<proteinExistence type="predicted"/>
<keyword evidence="3" id="KW-1185">Reference proteome</keyword>
<evidence type="ECO:0000313" key="3">
    <source>
        <dbReference type="Proteomes" id="UP001430193"/>
    </source>
</evidence>
<protein>
    <recommendedName>
        <fullName evidence="4">NHL repeat-containing protein</fullName>
    </recommendedName>
</protein>
<feature type="signal peptide" evidence="1">
    <location>
        <begin position="1"/>
        <end position="23"/>
    </location>
</feature>
<keyword evidence="1" id="KW-0732">Signal</keyword>
<evidence type="ECO:0008006" key="4">
    <source>
        <dbReference type="Google" id="ProtNLM"/>
    </source>
</evidence>